<feature type="chain" id="PRO_5013635331" evidence="6">
    <location>
        <begin position="23"/>
        <end position="316"/>
    </location>
</feature>
<dbReference type="OrthoDB" id="9810636at2"/>
<organism evidence="7 8">
    <name type="scientific">Candidatus Chloroploca asiatica</name>
    <dbReference type="NCBI Taxonomy" id="1506545"/>
    <lineage>
        <taxon>Bacteria</taxon>
        <taxon>Bacillati</taxon>
        <taxon>Chloroflexota</taxon>
        <taxon>Chloroflexia</taxon>
        <taxon>Chloroflexales</taxon>
        <taxon>Chloroflexineae</taxon>
        <taxon>Oscillochloridaceae</taxon>
        <taxon>Candidatus Chloroploca</taxon>
    </lineage>
</organism>
<feature type="signal peptide" evidence="6">
    <location>
        <begin position="1"/>
        <end position="22"/>
    </location>
</feature>
<dbReference type="SUPFAM" id="SSF53807">
    <property type="entry name" value="Helical backbone' metal receptor"/>
    <property type="match status" value="1"/>
</dbReference>
<name>A0A2H3LA89_9CHLR</name>
<evidence type="ECO:0000256" key="6">
    <source>
        <dbReference type="SAM" id="SignalP"/>
    </source>
</evidence>
<keyword evidence="8" id="KW-1185">Reference proteome</keyword>
<dbReference type="InterPro" id="IPR006129">
    <property type="entry name" value="AdhesinB"/>
</dbReference>
<comment type="caution">
    <text evidence="7">The sequence shown here is derived from an EMBL/GenBank/DDBJ whole genome shotgun (WGS) entry which is preliminary data.</text>
</comment>
<evidence type="ECO:0000313" key="8">
    <source>
        <dbReference type="Proteomes" id="UP000220922"/>
    </source>
</evidence>
<evidence type="ECO:0000256" key="3">
    <source>
        <dbReference type="ARBA" id="ARBA00022723"/>
    </source>
</evidence>
<evidence type="ECO:0000256" key="2">
    <source>
        <dbReference type="ARBA" id="ARBA00022448"/>
    </source>
</evidence>
<dbReference type="GO" id="GO:0030313">
    <property type="term" value="C:cell envelope"/>
    <property type="evidence" value="ECO:0007669"/>
    <property type="project" value="UniProtKB-SubCell"/>
</dbReference>
<dbReference type="AlphaFoldDB" id="A0A2H3LA89"/>
<dbReference type="Proteomes" id="UP000220922">
    <property type="component" value="Unassembled WGS sequence"/>
</dbReference>
<dbReference type="InterPro" id="IPR050492">
    <property type="entry name" value="Bact_metal-bind_prot9"/>
</dbReference>
<accession>A0A2H3LA89</accession>
<dbReference type="PRINTS" id="PR00691">
    <property type="entry name" value="ADHESINB"/>
</dbReference>
<keyword evidence="3" id="KW-0479">Metal-binding</keyword>
<proteinExistence type="inferred from homology"/>
<dbReference type="PANTHER" id="PTHR42953">
    <property type="entry name" value="HIGH-AFFINITY ZINC UPTAKE SYSTEM PROTEIN ZNUA-RELATED"/>
    <property type="match status" value="1"/>
</dbReference>
<dbReference type="GO" id="GO:0046872">
    <property type="term" value="F:metal ion binding"/>
    <property type="evidence" value="ECO:0007669"/>
    <property type="project" value="UniProtKB-KW"/>
</dbReference>
<dbReference type="GO" id="GO:0030001">
    <property type="term" value="P:metal ion transport"/>
    <property type="evidence" value="ECO:0007669"/>
    <property type="project" value="InterPro"/>
</dbReference>
<dbReference type="PANTHER" id="PTHR42953:SF1">
    <property type="entry name" value="METAL-BINDING PROTEIN HI_0362-RELATED"/>
    <property type="match status" value="1"/>
</dbReference>
<sequence length="316" mass="34124">MLMRMLSLIVVAIIFLAACGPAADVAPPATDGAASPLRVVATTQQIADMVQNIAQDRVELTTLLGPGLDPHSYVATEGDLQTFQQADLILYNGLQLEAQLERVLKQIGERGQVRTVAVAEQLDAQLLLQWEPEEGKPYDPHIWNDVQLWIKVTDIVRDTLSELDPDNAALYAANTAAYVTELEALHTYLLAEVERIPETQRILVTAHDAFGYLGHAYGLAVEAVQGISTTSEASVGDIQALATLIVERNVPAIFVESTISPRTIEAVQQAVRAQGREVAIGGELYSDAMGEPGTPTGTYIGMMRHNMDTIVAALAQ</sequence>
<protein>
    <submittedName>
        <fullName evidence="7">Manganese transporter</fullName>
    </submittedName>
</protein>
<dbReference type="PRINTS" id="PR00690">
    <property type="entry name" value="ADHESNFAMILY"/>
</dbReference>
<reference evidence="7 8" key="1">
    <citation type="submission" date="2016-05" db="EMBL/GenBank/DDBJ databases">
        <authorList>
            <person name="Lavstsen T."/>
            <person name="Jespersen J.S."/>
        </authorList>
    </citation>
    <scope>NUCLEOTIDE SEQUENCE [LARGE SCALE GENOMIC DNA]</scope>
    <source>
        <strain evidence="7 8">B7-9</strain>
    </source>
</reference>
<dbReference type="Gene3D" id="3.40.50.1980">
    <property type="entry name" value="Nitrogenase molybdenum iron protein domain"/>
    <property type="match status" value="2"/>
</dbReference>
<evidence type="ECO:0000256" key="5">
    <source>
        <dbReference type="RuleBase" id="RU003512"/>
    </source>
</evidence>
<evidence type="ECO:0000256" key="4">
    <source>
        <dbReference type="ARBA" id="ARBA00022729"/>
    </source>
</evidence>
<dbReference type="InterPro" id="IPR006127">
    <property type="entry name" value="ZnuA-like"/>
</dbReference>
<dbReference type="RefSeq" id="WP_097651092.1">
    <property type="nucleotide sequence ID" value="NZ_LYXE01000046.1"/>
</dbReference>
<dbReference type="Pfam" id="PF01297">
    <property type="entry name" value="ZnuA"/>
    <property type="match status" value="1"/>
</dbReference>
<keyword evidence="4 6" id="KW-0732">Signal</keyword>
<dbReference type="GO" id="GO:0007155">
    <property type="term" value="P:cell adhesion"/>
    <property type="evidence" value="ECO:0007669"/>
    <property type="project" value="InterPro"/>
</dbReference>
<evidence type="ECO:0000256" key="1">
    <source>
        <dbReference type="ARBA" id="ARBA00004196"/>
    </source>
</evidence>
<dbReference type="PROSITE" id="PS51257">
    <property type="entry name" value="PROKAR_LIPOPROTEIN"/>
    <property type="match status" value="1"/>
</dbReference>
<comment type="subcellular location">
    <subcellularLocation>
        <location evidence="1">Cell envelope</location>
    </subcellularLocation>
</comment>
<dbReference type="InterPro" id="IPR006128">
    <property type="entry name" value="Lipoprotein_PsaA-like"/>
</dbReference>
<gene>
    <name evidence="7" type="ORF">A9Q02_10030</name>
</gene>
<dbReference type="EMBL" id="LYXE01000046">
    <property type="protein sequence ID" value="PDW00327.1"/>
    <property type="molecule type" value="Genomic_DNA"/>
</dbReference>
<comment type="similarity">
    <text evidence="5">Belongs to the bacterial solute-binding protein 9 family.</text>
</comment>
<evidence type="ECO:0000313" key="7">
    <source>
        <dbReference type="EMBL" id="PDW00327.1"/>
    </source>
</evidence>
<keyword evidence="2 5" id="KW-0813">Transport</keyword>